<keyword evidence="2" id="KW-1185">Reference proteome</keyword>
<name>A0ABR2G9S4_9ROSI</name>
<evidence type="ECO:0008006" key="3">
    <source>
        <dbReference type="Google" id="ProtNLM"/>
    </source>
</evidence>
<dbReference type="InterPro" id="IPR036875">
    <property type="entry name" value="Znf_CCHC_sf"/>
</dbReference>
<sequence length="266" mass="30956">MASTFDNFFMEGGKSISKPPFFNGVNYPYWKNRMMHFIQSTDYTIWDVMLDGPSTPIKRERDCLLPKQKHKWTDEDRNKLQLNAKAMHILFCAVGPVEYARMSSCSSAKEIWNKLEDSKNTAIIKAKNLKTLKLDELMGSLLTHELMGQGKKEDEKKKEESKEVEKKKVGIALKAFTFESGSSEKEEDEEMTMLAKSEPKEKKMDQIICHECKKLRHIKFDCPQLKKKSFGKKKHKAHVGTWIDEESSAEEEVAIYVSWHLRRIQR</sequence>
<protein>
    <recommendedName>
        <fullName evidence="3">DUF4219 domain-containing protein</fullName>
    </recommendedName>
</protein>
<reference evidence="1 2" key="1">
    <citation type="journal article" date="2024" name="G3 (Bethesda)">
        <title>Genome assembly of Hibiscus sabdariffa L. provides insights into metabolisms of medicinal natural products.</title>
        <authorList>
            <person name="Kim T."/>
        </authorList>
    </citation>
    <scope>NUCLEOTIDE SEQUENCE [LARGE SCALE GENOMIC DNA]</scope>
    <source>
        <strain evidence="1">TK-2024</strain>
        <tissue evidence="1">Old leaves</tissue>
    </source>
</reference>
<comment type="caution">
    <text evidence="1">The sequence shown here is derived from an EMBL/GenBank/DDBJ whole genome shotgun (WGS) entry which is preliminary data.</text>
</comment>
<dbReference type="SUPFAM" id="SSF57756">
    <property type="entry name" value="Retrovirus zinc finger-like domains"/>
    <property type="match status" value="1"/>
</dbReference>
<accession>A0ABR2G9S4</accession>
<dbReference type="Proteomes" id="UP001472677">
    <property type="component" value="Unassembled WGS sequence"/>
</dbReference>
<dbReference type="EMBL" id="JBBPBM010000002">
    <property type="protein sequence ID" value="KAK8597346.1"/>
    <property type="molecule type" value="Genomic_DNA"/>
</dbReference>
<evidence type="ECO:0000313" key="1">
    <source>
        <dbReference type="EMBL" id="KAK8597346.1"/>
    </source>
</evidence>
<proteinExistence type="predicted"/>
<evidence type="ECO:0000313" key="2">
    <source>
        <dbReference type="Proteomes" id="UP001472677"/>
    </source>
</evidence>
<gene>
    <name evidence="1" type="ORF">V6N12_065816</name>
</gene>
<organism evidence="1 2">
    <name type="scientific">Hibiscus sabdariffa</name>
    <name type="common">roselle</name>
    <dbReference type="NCBI Taxonomy" id="183260"/>
    <lineage>
        <taxon>Eukaryota</taxon>
        <taxon>Viridiplantae</taxon>
        <taxon>Streptophyta</taxon>
        <taxon>Embryophyta</taxon>
        <taxon>Tracheophyta</taxon>
        <taxon>Spermatophyta</taxon>
        <taxon>Magnoliopsida</taxon>
        <taxon>eudicotyledons</taxon>
        <taxon>Gunneridae</taxon>
        <taxon>Pentapetalae</taxon>
        <taxon>rosids</taxon>
        <taxon>malvids</taxon>
        <taxon>Malvales</taxon>
        <taxon>Malvaceae</taxon>
        <taxon>Malvoideae</taxon>
        <taxon>Hibiscus</taxon>
    </lineage>
</organism>